<feature type="region of interest" description="Disordered" evidence="1">
    <location>
        <begin position="218"/>
        <end position="368"/>
    </location>
</feature>
<evidence type="ECO:0000313" key="4">
    <source>
        <dbReference type="Proteomes" id="UP001182556"/>
    </source>
</evidence>
<feature type="compositionally biased region" description="Basic and acidic residues" evidence="1">
    <location>
        <begin position="1272"/>
        <end position="1281"/>
    </location>
</feature>
<feature type="region of interest" description="Disordered" evidence="1">
    <location>
        <begin position="391"/>
        <end position="416"/>
    </location>
</feature>
<feature type="compositionally biased region" description="Low complexity" evidence="1">
    <location>
        <begin position="1010"/>
        <end position="1021"/>
    </location>
</feature>
<feature type="region of interest" description="Disordered" evidence="1">
    <location>
        <begin position="491"/>
        <end position="533"/>
    </location>
</feature>
<dbReference type="InterPro" id="IPR003163">
    <property type="entry name" value="Tscrpt_reg_HTH_APSES-type"/>
</dbReference>
<feature type="compositionally biased region" description="Acidic residues" evidence="1">
    <location>
        <begin position="322"/>
        <end position="333"/>
    </location>
</feature>
<feature type="region of interest" description="Disordered" evidence="1">
    <location>
        <begin position="548"/>
        <end position="700"/>
    </location>
</feature>
<feature type="compositionally biased region" description="Low complexity" evidence="1">
    <location>
        <begin position="10"/>
        <end position="50"/>
    </location>
</feature>
<feature type="compositionally biased region" description="Low complexity" evidence="1">
    <location>
        <begin position="278"/>
        <end position="307"/>
    </location>
</feature>
<feature type="region of interest" description="Disordered" evidence="1">
    <location>
        <begin position="1055"/>
        <end position="1122"/>
    </location>
</feature>
<reference evidence="3" key="1">
    <citation type="submission" date="2023-02" db="EMBL/GenBank/DDBJ databases">
        <title>Identification and recombinant expression of a fungal hydrolase from Papiliotrema laurentii that hydrolyzes apple cutin and clears colloidal polyester polyurethane.</title>
        <authorList>
            <consortium name="DOE Joint Genome Institute"/>
            <person name="Roman V.A."/>
            <person name="Bojanowski C."/>
            <person name="Crable B.R."/>
            <person name="Wagner D.N."/>
            <person name="Hung C.S."/>
            <person name="Nadeau L.J."/>
            <person name="Schratz L."/>
            <person name="Haridas S."/>
            <person name="Pangilinan J."/>
            <person name="Lipzen A."/>
            <person name="Na H."/>
            <person name="Yan M."/>
            <person name="Ng V."/>
            <person name="Grigoriev I.V."/>
            <person name="Spatafora J.W."/>
            <person name="Barlow D."/>
            <person name="Biffinger J."/>
            <person name="Kelley-Loughnane N."/>
            <person name="Varaljay V.A."/>
            <person name="Crookes-Goodson W.J."/>
        </authorList>
    </citation>
    <scope>NUCLEOTIDE SEQUENCE</scope>
    <source>
        <strain evidence="3">5307AH</strain>
    </source>
</reference>
<feature type="region of interest" description="Disordered" evidence="1">
    <location>
        <begin position="780"/>
        <end position="804"/>
    </location>
</feature>
<proteinExistence type="predicted"/>
<feature type="region of interest" description="Disordered" evidence="1">
    <location>
        <begin position="715"/>
        <end position="754"/>
    </location>
</feature>
<feature type="region of interest" description="Disordered" evidence="1">
    <location>
        <begin position="454"/>
        <end position="475"/>
    </location>
</feature>
<evidence type="ECO:0000256" key="1">
    <source>
        <dbReference type="SAM" id="MobiDB-lite"/>
    </source>
</evidence>
<feature type="region of interest" description="Disordered" evidence="1">
    <location>
        <begin position="1272"/>
        <end position="1354"/>
    </location>
</feature>
<comment type="caution">
    <text evidence="3">The sequence shown here is derived from an EMBL/GenBank/DDBJ whole genome shotgun (WGS) entry which is preliminary data.</text>
</comment>
<dbReference type="PROSITE" id="PS51299">
    <property type="entry name" value="HTH_APSES"/>
    <property type="match status" value="1"/>
</dbReference>
<feature type="compositionally biased region" description="Low complexity" evidence="1">
    <location>
        <begin position="1282"/>
        <end position="1311"/>
    </location>
</feature>
<dbReference type="SUPFAM" id="SSF54616">
    <property type="entry name" value="DNA-binding domain of Mlu1-box binding protein MBP1"/>
    <property type="match status" value="1"/>
</dbReference>
<feature type="compositionally biased region" description="Polar residues" evidence="1">
    <location>
        <begin position="679"/>
        <end position="692"/>
    </location>
</feature>
<dbReference type="Gene3D" id="3.10.260.10">
    <property type="entry name" value="Transcription regulator HTH, APSES-type DNA-binding domain"/>
    <property type="match status" value="1"/>
</dbReference>
<feature type="region of interest" description="Disordered" evidence="1">
    <location>
        <begin position="882"/>
        <end position="918"/>
    </location>
</feature>
<dbReference type="InterPro" id="IPR036887">
    <property type="entry name" value="HTH_APSES_sf"/>
</dbReference>
<dbReference type="Proteomes" id="UP001182556">
    <property type="component" value="Unassembled WGS sequence"/>
</dbReference>
<accession>A0AAD9L973</accession>
<protein>
    <recommendedName>
        <fullName evidence="2">HTH APSES-type domain-containing protein</fullName>
    </recommendedName>
</protein>
<feature type="compositionally biased region" description="Polar residues" evidence="1">
    <location>
        <begin position="309"/>
        <end position="320"/>
    </location>
</feature>
<feature type="domain" description="HTH APSES-type" evidence="2">
    <location>
        <begin position="1132"/>
        <end position="1254"/>
    </location>
</feature>
<feature type="compositionally biased region" description="Low complexity" evidence="1">
    <location>
        <begin position="244"/>
        <end position="259"/>
    </location>
</feature>
<dbReference type="GO" id="GO:0003677">
    <property type="term" value="F:DNA binding"/>
    <property type="evidence" value="ECO:0007669"/>
    <property type="project" value="InterPro"/>
</dbReference>
<feature type="region of interest" description="Disordered" evidence="1">
    <location>
        <begin position="1"/>
        <end position="82"/>
    </location>
</feature>
<feature type="compositionally biased region" description="Acidic residues" evidence="1">
    <location>
        <begin position="587"/>
        <end position="598"/>
    </location>
</feature>
<evidence type="ECO:0000313" key="3">
    <source>
        <dbReference type="EMBL" id="KAK1927815.1"/>
    </source>
</evidence>
<organism evidence="3 4">
    <name type="scientific">Papiliotrema laurentii</name>
    <name type="common">Cryptococcus laurentii</name>
    <dbReference type="NCBI Taxonomy" id="5418"/>
    <lineage>
        <taxon>Eukaryota</taxon>
        <taxon>Fungi</taxon>
        <taxon>Dikarya</taxon>
        <taxon>Basidiomycota</taxon>
        <taxon>Agaricomycotina</taxon>
        <taxon>Tremellomycetes</taxon>
        <taxon>Tremellales</taxon>
        <taxon>Rhynchogastremaceae</taxon>
        <taxon>Papiliotrema</taxon>
    </lineage>
</organism>
<evidence type="ECO:0000259" key="2">
    <source>
        <dbReference type="PROSITE" id="PS51299"/>
    </source>
</evidence>
<sequence>MARSPRTSNAPTAVSTPTNSSAPTTRTRARPTAIAPAPATPTENGASSSKPTPPPKVTVEAKAHGLRSVLGEKERPPCPFPAEYGGKEKLGVSDEDEKDEVLMAVCAACAKLDNRALSADEIAAIAIDEGWLRPPSAAVVPSTVINNAIRAHQKRASIANPPRPSLLNKHQLAGSVNESVLESALHPAAFSGLTRPKGSFWYLAHVAKVKWKNPFAGIEIPKAPPRKPGPPKRTVEKSKPKPIAPQKSKSKSAAAIPPKVRLVIRPNSQNDADDAASEAESSSNGSRDVSRSASLAPVVPATAPIPINRMNTARNASTTIDSSDESDPSDSEPESGPSSRIHRPVKLRKERPAPLPLSMSNSSRITIPPHVSRSLGSPFLDWGSAILPDSPILSSGLLPPPHASPFPSHSLDNTTWGVRHDHDRFASLETSSSSSDDEMRDSVDWGTVSGIMIRSAEEGEGEDVKPVWSAEDEDSKIKEATDALRVLFPMSTTDDDVQLDDRVPFNQLDNRLTPSETSSITESNSTATLGRGPLKSADLASSLALATWNGVSSPVASPRPSTVRMLPREAPDASPTHHLSKLNDSFDASDMDVDEVWPDGELPVRADDTSSDVELDPDMASNVGDMPTPEDDRQLHTAAWAREAAASTSFRVKDEVSDYPSPMTTESDDVSHADYRASRASSQDSNTPSSGLSDLPPYDIDPERLIAREDLETVLDGPESISMEELDGWFPGKGRPDKTPQRNRSNKAKQLKDRTDVSQCSGIWGGIGVGTLGDLSSSVKITPPGAGARSRNNRSAVRRKSSTRTPVITRTVVETLPTPPADNDQPVIKAISCDMDLDAIGPADLEAACAEAEAREERHRKACREKAENQKAFLEAYRQKVKEAQSAGQSTSDITPPEGWDRMSPWSDGAAGAWGSTDSINIQTPSALSPMALHMSALSLDTPMYQSMDPKALISPPLVPAVAAMVEDGLPSIDVAPRIPTPAKSIDRPAIAPAPGPTLVPIAPAPAPSAPSRSASHPTSATERRPVPIAIKKEPAGTAHSDQPKGLVAIAPARPASASDKPATPVPIAQKPSPALKPIAPSVSGNKPKLAAAPAEAVKKPVTPATSGTSTPTSATGTKPRITITKPLCPGVDACVIDSIPVYAHVQENKGVKFTLLRRLDTDFVNATTLLSAFGVPVGKHDEYLKVPSPWLAAHHIMGTHCIQSGSQHTPGVPGIWVPFVEAKELVKKLKVAETGLLANFLRADLFQLFATLANINPMHFASDSFGSPFRIEDETSEKPSARSSSSSLTASSANSKSAPDLPSLSSSAPSGAQARPSGVAHVKGPLVRTAPPTPPDGCPQPKRRRATMSLAGEISPLAKITSTTAATVNATAAAVKKGVARATRASIAGDTPKPKVNK</sequence>
<name>A0AAD9L973_PAPLA</name>
<feature type="compositionally biased region" description="Pro residues" evidence="1">
    <location>
        <begin position="992"/>
        <end position="1009"/>
    </location>
</feature>
<feature type="compositionally biased region" description="Low complexity" evidence="1">
    <location>
        <begin position="1087"/>
        <end position="1118"/>
    </location>
</feature>
<keyword evidence="4" id="KW-1185">Reference proteome</keyword>
<dbReference type="EMBL" id="JAODAN010000001">
    <property type="protein sequence ID" value="KAK1927815.1"/>
    <property type="molecule type" value="Genomic_DNA"/>
</dbReference>
<gene>
    <name evidence="3" type="ORF">DB88DRAFT_49528</name>
</gene>
<feature type="compositionally biased region" description="Low complexity" evidence="1">
    <location>
        <begin position="513"/>
        <end position="533"/>
    </location>
</feature>
<feature type="region of interest" description="Disordered" evidence="1">
    <location>
        <begin position="981"/>
        <end position="1029"/>
    </location>
</feature>
<feature type="compositionally biased region" description="Basic residues" evidence="1">
    <location>
        <begin position="340"/>
        <end position="349"/>
    </location>
</feature>